<accession>A0A5N5Q8I6</accession>
<dbReference type="EMBL" id="SSOP01000831">
    <property type="protein sequence ID" value="KAB5587726.1"/>
    <property type="molecule type" value="Genomic_DNA"/>
</dbReference>
<dbReference type="OrthoDB" id="3068303at2759"/>
<dbReference type="CDD" id="cd00303">
    <property type="entry name" value="retropepsin_like"/>
    <property type="match status" value="1"/>
</dbReference>
<protein>
    <submittedName>
        <fullName evidence="2">Uncharacterized protein</fullName>
    </submittedName>
</protein>
<organism evidence="2 3">
    <name type="scientific">Ceratobasidium theobromae</name>
    <dbReference type="NCBI Taxonomy" id="1582974"/>
    <lineage>
        <taxon>Eukaryota</taxon>
        <taxon>Fungi</taxon>
        <taxon>Dikarya</taxon>
        <taxon>Basidiomycota</taxon>
        <taxon>Agaricomycotina</taxon>
        <taxon>Agaricomycetes</taxon>
        <taxon>Cantharellales</taxon>
        <taxon>Ceratobasidiaceae</taxon>
        <taxon>Ceratobasidium</taxon>
    </lineage>
</organism>
<evidence type="ECO:0000313" key="3">
    <source>
        <dbReference type="Proteomes" id="UP000383932"/>
    </source>
</evidence>
<comment type="caution">
    <text evidence="2">The sequence shown here is derived from an EMBL/GenBank/DDBJ whole genome shotgun (WGS) entry which is preliminary data.</text>
</comment>
<sequence length="238" mass="26341">MMGVEDEVWQALDDYEEACDQAYYKEESEAPQDIQETSESSLEEQDFPEPLQLLAVSTSSQEAQVGSQEIQSTLEETTLAEMGAQDASSVSSNFISSTLPILPKLPSRKHLAKQLKLASSCSMNIKVGEELIPKRLMSQPPGTAFFGCKTTIIQGWIQSQEGPKQDVTFNSGSEITLINERLLKTLKPEPRIKTGQHLKLIQVTGPVKMLVKAYVVPKMNTPFILGTDFATQFQLSLQ</sequence>
<gene>
    <name evidence="2" type="ORF">CTheo_8833</name>
</gene>
<name>A0A5N5Q8I6_9AGAM</name>
<reference evidence="2 3" key="1">
    <citation type="journal article" date="2019" name="Fungal Biol. Biotechnol.">
        <title>Draft genome sequence of fastidious pathogen Ceratobasidium theobromae, which causes vascular-streak dieback in Theobroma cacao.</title>
        <authorList>
            <person name="Ali S.S."/>
            <person name="Asman A."/>
            <person name="Shao J."/>
            <person name="Firmansyah A.P."/>
            <person name="Susilo A.W."/>
            <person name="Rosmana A."/>
            <person name="McMahon P."/>
            <person name="Junaid M."/>
            <person name="Guest D."/>
            <person name="Kheng T.Y."/>
            <person name="Meinhardt L.W."/>
            <person name="Bailey B.A."/>
        </authorList>
    </citation>
    <scope>NUCLEOTIDE SEQUENCE [LARGE SCALE GENOMIC DNA]</scope>
    <source>
        <strain evidence="2 3">CT2</strain>
    </source>
</reference>
<proteinExistence type="predicted"/>
<evidence type="ECO:0000313" key="2">
    <source>
        <dbReference type="EMBL" id="KAB5587726.1"/>
    </source>
</evidence>
<feature type="region of interest" description="Disordered" evidence="1">
    <location>
        <begin position="25"/>
        <end position="46"/>
    </location>
</feature>
<keyword evidence="3" id="KW-1185">Reference proteome</keyword>
<dbReference type="AlphaFoldDB" id="A0A5N5Q8I6"/>
<evidence type="ECO:0000256" key="1">
    <source>
        <dbReference type="SAM" id="MobiDB-lite"/>
    </source>
</evidence>
<dbReference type="Proteomes" id="UP000383932">
    <property type="component" value="Unassembled WGS sequence"/>
</dbReference>